<dbReference type="EC" id="2.3.1.225" evidence="10"/>
<keyword evidence="6 10" id="KW-0472">Membrane</keyword>
<keyword evidence="4 10" id="KW-1133">Transmembrane helix</keyword>
<dbReference type="PROSITE" id="PS50216">
    <property type="entry name" value="DHHC"/>
    <property type="match status" value="1"/>
</dbReference>
<accession>A0AAW0YKT2</accession>
<evidence type="ECO:0000259" key="11">
    <source>
        <dbReference type="Pfam" id="PF01529"/>
    </source>
</evidence>
<keyword evidence="8" id="KW-0449">Lipoprotein</keyword>
<proteinExistence type="inferred from homology"/>
<protein>
    <recommendedName>
        <fullName evidence="10">Palmitoyltransferase</fullName>
        <ecNumber evidence="10">2.3.1.225</ecNumber>
    </recommendedName>
</protein>
<dbReference type="Pfam" id="PF01529">
    <property type="entry name" value="DHHC"/>
    <property type="match status" value="1"/>
</dbReference>
<name>A0AAW0YKT2_CHEQU</name>
<dbReference type="AlphaFoldDB" id="A0AAW0YKT2"/>
<dbReference type="GO" id="GO:0005783">
    <property type="term" value="C:endoplasmic reticulum"/>
    <property type="evidence" value="ECO:0007669"/>
    <property type="project" value="TreeGrafter"/>
</dbReference>
<dbReference type="GO" id="GO:0019706">
    <property type="term" value="F:protein-cysteine S-palmitoyltransferase activity"/>
    <property type="evidence" value="ECO:0007669"/>
    <property type="project" value="UniProtKB-EC"/>
</dbReference>
<comment type="subcellular location">
    <subcellularLocation>
        <location evidence="1">Golgi apparatus</location>
        <location evidence="1">trans-Golgi network membrane</location>
        <topology evidence="1">Multi-pass membrane protein</topology>
    </subcellularLocation>
</comment>
<keyword evidence="3 10" id="KW-0812">Transmembrane</keyword>
<feature type="transmembrane region" description="Helical" evidence="10">
    <location>
        <begin position="269"/>
        <end position="289"/>
    </location>
</feature>
<feature type="transmembrane region" description="Helical" evidence="10">
    <location>
        <begin position="81"/>
        <end position="114"/>
    </location>
</feature>
<evidence type="ECO:0000256" key="4">
    <source>
        <dbReference type="ARBA" id="ARBA00022989"/>
    </source>
</evidence>
<dbReference type="PANTHER" id="PTHR22883">
    <property type="entry name" value="ZINC FINGER DHHC DOMAIN CONTAINING PROTEIN"/>
    <property type="match status" value="1"/>
</dbReference>
<dbReference type="PANTHER" id="PTHR22883:SF475">
    <property type="entry name" value="PALMITOYLTRANSFERASE ZDHHC23"/>
    <property type="match status" value="1"/>
</dbReference>
<comment type="similarity">
    <text evidence="10">Belongs to the DHHC palmitoyltransferase family.</text>
</comment>
<feature type="transmembrane region" description="Helical" evidence="10">
    <location>
        <begin position="324"/>
        <end position="352"/>
    </location>
</feature>
<comment type="caution">
    <text evidence="12">The sequence shown here is derived from an EMBL/GenBank/DDBJ whole genome shotgun (WGS) entry which is preliminary data.</text>
</comment>
<feature type="transmembrane region" description="Helical" evidence="10">
    <location>
        <begin position="148"/>
        <end position="167"/>
    </location>
</feature>
<comment type="catalytic activity">
    <reaction evidence="10">
        <text>L-cysteinyl-[protein] + hexadecanoyl-CoA = S-hexadecanoyl-L-cysteinyl-[protein] + CoA</text>
        <dbReference type="Rhea" id="RHEA:36683"/>
        <dbReference type="Rhea" id="RHEA-COMP:10131"/>
        <dbReference type="Rhea" id="RHEA-COMP:11032"/>
        <dbReference type="ChEBI" id="CHEBI:29950"/>
        <dbReference type="ChEBI" id="CHEBI:57287"/>
        <dbReference type="ChEBI" id="CHEBI:57379"/>
        <dbReference type="ChEBI" id="CHEBI:74151"/>
        <dbReference type="EC" id="2.3.1.225"/>
    </reaction>
</comment>
<sequence length="386" mass="44149">MTNTKRDDPALCCCEYINEDGELAHLLTTLCNCEAIDEAFERLFTRKALEKRHVVKIMDTVSDRLRIPWCGGAKRVSLDVASAVLCVALTIFLGCFTWTITIITYIVALPAILFSIHRFIRKKVAPDNTSTYGRKKMKDVLKYSKSKFYFAWLTVTISFLLVIYYTQVILYLKISPYENFIFATFVCISGTSFYLVRATSCPGFETPNKTEDENYEEVIESGAWKLCAECEMQVPRQASHCRTCDTCYLLRDHHCLWLDTCVSHINDRWFVTGLTFGLFALCYGVHLSLTTVCHPRLVDLYFITVLVPHNCPDAFMNFQSSLSISAACYGILIAIFVAVALIQQLVCVMSGVRLSEFRKRRQLPNQPGTFSVKNGLRNCLNFWWRQ</sequence>
<dbReference type="InterPro" id="IPR001594">
    <property type="entry name" value="Palmitoyltrfase_DHHC"/>
</dbReference>
<reference evidence="12 13" key="1">
    <citation type="journal article" date="2024" name="BMC Genomics">
        <title>Genome assembly of redclaw crayfish (Cherax quadricarinatus) provides insights into its immune adaptation and hypoxia tolerance.</title>
        <authorList>
            <person name="Liu Z."/>
            <person name="Zheng J."/>
            <person name="Li H."/>
            <person name="Fang K."/>
            <person name="Wang S."/>
            <person name="He J."/>
            <person name="Zhou D."/>
            <person name="Weng S."/>
            <person name="Chi M."/>
            <person name="Gu Z."/>
            <person name="He J."/>
            <person name="Li F."/>
            <person name="Wang M."/>
        </authorList>
    </citation>
    <scope>NUCLEOTIDE SEQUENCE [LARGE SCALE GENOMIC DNA]</scope>
    <source>
        <strain evidence="12">ZL_2023a</strain>
    </source>
</reference>
<evidence type="ECO:0000313" key="13">
    <source>
        <dbReference type="Proteomes" id="UP001445076"/>
    </source>
</evidence>
<evidence type="ECO:0000256" key="10">
    <source>
        <dbReference type="RuleBase" id="RU079119"/>
    </source>
</evidence>
<keyword evidence="13" id="KW-1185">Reference proteome</keyword>
<comment type="domain">
    <text evidence="10">The DHHC domain is required for palmitoyltransferase activity.</text>
</comment>
<evidence type="ECO:0000256" key="8">
    <source>
        <dbReference type="ARBA" id="ARBA00023288"/>
    </source>
</evidence>
<evidence type="ECO:0000313" key="12">
    <source>
        <dbReference type="EMBL" id="KAK8752245.1"/>
    </source>
</evidence>
<gene>
    <name evidence="12" type="ORF">OTU49_012685</name>
</gene>
<dbReference type="GO" id="GO:0005794">
    <property type="term" value="C:Golgi apparatus"/>
    <property type="evidence" value="ECO:0007669"/>
    <property type="project" value="UniProtKB-SubCell"/>
</dbReference>
<evidence type="ECO:0000256" key="2">
    <source>
        <dbReference type="ARBA" id="ARBA00022679"/>
    </source>
</evidence>
<organism evidence="12 13">
    <name type="scientific">Cherax quadricarinatus</name>
    <name type="common">Australian red claw crayfish</name>
    <dbReference type="NCBI Taxonomy" id="27406"/>
    <lineage>
        <taxon>Eukaryota</taxon>
        <taxon>Metazoa</taxon>
        <taxon>Ecdysozoa</taxon>
        <taxon>Arthropoda</taxon>
        <taxon>Crustacea</taxon>
        <taxon>Multicrustacea</taxon>
        <taxon>Malacostraca</taxon>
        <taxon>Eumalacostraca</taxon>
        <taxon>Eucarida</taxon>
        <taxon>Decapoda</taxon>
        <taxon>Pleocyemata</taxon>
        <taxon>Astacidea</taxon>
        <taxon>Parastacoidea</taxon>
        <taxon>Parastacidae</taxon>
        <taxon>Cherax</taxon>
    </lineage>
</organism>
<dbReference type="InterPro" id="IPR039859">
    <property type="entry name" value="PFA4/ZDH16/20/ERF2-like"/>
</dbReference>
<dbReference type="GO" id="GO:0006612">
    <property type="term" value="P:protein targeting to membrane"/>
    <property type="evidence" value="ECO:0007669"/>
    <property type="project" value="TreeGrafter"/>
</dbReference>
<evidence type="ECO:0000256" key="3">
    <source>
        <dbReference type="ARBA" id="ARBA00022692"/>
    </source>
</evidence>
<evidence type="ECO:0000256" key="7">
    <source>
        <dbReference type="ARBA" id="ARBA00023139"/>
    </source>
</evidence>
<evidence type="ECO:0000256" key="5">
    <source>
        <dbReference type="ARBA" id="ARBA00023034"/>
    </source>
</evidence>
<evidence type="ECO:0000256" key="9">
    <source>
        <dbReference type="ARBA" id="ARBA00023315"/>
    </source>
</evidence>
<feature type="transmembrane region" description="Helical" evidence="10">
    <location>
        <begin position="179"/>
        <end position="196"/>
    </location>
</feature>
<evidence type="ECO:0000256" key="6">
    <source>
        <dbReference type="ARBA" id="ARBA00023136"/>
    </source>
</evidence>
<evidence type="ECO:0000256" key="1">
    <source>
        <dbReference type="ARBA" id="ARBA00004166"/>
    </source>
</evidence>
<keyword evidence="9 10" id="KW-0012">Acyltransferase</keyword>
<keyword evidence="7" id="KW-0564">Palmitate</keyword>
<feature type="domain" description="Palmitoyltransferase DHHC" evidence="11">
    <location>
        <begin position="223"/>
        <end position="356"/>
    </location>
</feature>
<dbReference type="Proteomes" id="UP001445076">
    <property type="component" value="Unassembled WGS sequence"/>
</dbReference>
<keyword evidence="5" id="KW-0333">Golgi apparatus</keyword>
<keyword evidence="2 10" id="KW-0808">Transferase</keyword>
<dbReference type="EMBL" id="JARKIK010000005">
    <property type="protein sequence ID" value="KAK8752245.1"/>
    <property type="molecule type" value="Genomic_DNA"/>
</dbReference>